<evidence type="ECO:0000313" key="2">
    <source>
        <dbReference type="Proteomes" id="UP001597168"/>
    </source>
</evidence>
<accession>A0ABW3QZY6</accession>
<reference evidence="2" key="1">
    <citation type="journal article" date="2019" name="Int. J. Syst. Evol. Microbiol.">
        <title>The Global Catalogue of Microorganisms (GCM) 10K type strain sequencing project: providing services to taxonomists for standard genome sequencing and annotation.</title>
        <authorList>
            <consortium name="The Broad Institute Genomics Platform"/>
            <consortium name="The Broad Institute Genome Sequencing Center for Infectious Disease"/>
            <person name="Wu L."/>
            <person name="Ma J."/>
        </authorList>
    </citation>
    <scope>NUCLEOTIDE SEQUENCE [LARGE SCALE GENOMIC DNA]</scope>
    <source>
        <strain evidence="2">CCUG 60214</strain>
    </source>
</reference>
<dbReference type="EMBL" id="JBHTLK010000157">
    <property type="protein sequence ID" value="MFD1150407.1"/>
    <property type="molecule type" value="Genomic_DNA"/>
</dbReference>
<name>A0ABW3QZY6_9PSEU</name>
<organism evidence="1 2">
    <name type="scientific">Saccharothrix hoggarensis</name>
    <dbReference type="NCBI Taxonomy" id="913853"/>
    <lineage>
        <taxon>Bacteria</taxon>
        <taxon>Bacillati</taxon>
        <taxon>Actinomycetota</taxon>
        <taxon>Actinomycetes</taxon>
        <taxon>Pseudonocardiales</taxon>
        <taxon>Pseudonocardiaceae</taxon>
        <taxon>Saccharothrix</taxon>
    </lineage>
</organism>
<gene>
    <name evidence="1" type="ORF">ACFQ3T_25010</name>
</gene>
<keyword evidence="2" id="KW-1185">Reference proteome</keyword>
<dbReference type="RefSeq" id="WP_380726469.1">
    <property type="nucleotide sequence ID" value="NZ_JBHTLK010000157.1"/>
</dbReference>
<sequence>MPDGLLIVTTRPYDELLRERPSATPARTATTEAGRAVSFQLWDWHDDGEHYDLRLFQPFLTARAP</sequence>
<evidence type="ECO:0000313" key="1">
    <source>
        <dbReference type="EMBL" id="MFD1150407.1"/>
    </source>
</evidence>
<comment type="caution">
    <text evidence="1">The sequence shown here is derived from an EMBL/GenBank/DDBJ whole genome shotgun (WGS) entry which is preliminary data.</text>
</comment>
<protein>
    <submittedName>
        <fullName evidence="1">Uncharacterized protein</fullName>
    </submittedName>
</protein>
<dbReference type="Proteomes" id="UP001597168">
    <property type="component" value="Unassembled WGS sequence"/>
</dbReference>
<proteinExistence type="predicted"/>